<reference evidence="2 3" key="1">
    <citation type="submission" date="2018-06" db="EMBL/GenBank/DDBJ databases">
        <title>Comparative genomics reveals the genomic features of Rhizophagus irregularis, R. cerebriforme, R. diaphanum and Gigaspora rosea, and their symbiotic lifestyle signature.</title>
        <authorList>
            <person name="Morin E."/>
            <person name="San Clemente H."/>
            <person name="Chen E.C.H."/>
            <person name="De La Providencia I."/>
            <person name="Hainaut M."/>
            <person name="Kuo A."/>
            <person name="Kohler A."/>
            <person name="Murat C."/>
            <person name="Tang N."/>
            <person name="Roy S."/>
            <person name="Loubradou J."/>
            <person name="Henrissat B."/>
            <person name="Grigoriev I.V."/>
            <person name="Corradi N."/>
            <person name="Roux C."/>
            <person name="Martin F.M."/>
        </authorList>
    </citation>
    <scope>NUCLEOTIDE SEQUENCE [LARGE SCALE GENOMIC DNA]</scope>
    <source>
        <strain evidence="2 3">DAOM 194757</strain>
    </source>
</reference>
<keyword evidence="1" id="KW-0812">Transmembrane</keyword>
<sequence>MLGEWRIKKGTHLQVSMKELSNLEIMSVSSIFELALINLLFLKMSHSSIVNLTTWTNVQLVKLLSTVLF</sequence>
<proteinExistence type="predicted"/>
<evidence type="ECO:0000313" key="2">
    <source>
        <dbReference type="EMBL" id="RIB27314.1"/>
    </source>
</evidence>
<dbReference type="EMBL" id="QKWP01000103">
    <property type="protein sequence ID" value="RIB27314.1"/>
    <property type="molecule type" value="Genomic_DNA"/>
</dbReference>
<evidence type="ECO:0000256" key="1">
    <source>
        <dbReference type="SAM" id="Phobius"/>
    </source>
</evidence>
<dbReference type="Proteomes" id="UP000266673">
    <property type="component" value="Unassembled WGS sequence"/>
</dbReference>
<keyword evidence="1" id="KW-0472">Membrane</keyword>
<feature type="transmembrane region" description="Helical" evidence="1">
    <location>
        <begin position="20"/>
        <end position="42"/>
    </location>
</feature>
<name>A0A397VXS1_9GLOM</name>
<keyword evidence="1" id="KW-1133">Transmembrane helix</keyword>
<dbReference type="AlphaFoldDB" id="A0A397VXS1"/>
<organism evidence="2 3">
    <name type="scientific">Gigaspora rosea</name>
    <dbReference type="NCBI Taxonomy" id="44941"/>
    <lineage>
        <taxon>Eukaryota</taxon>
        <taxon>Fungi</taxon>
        <taxon>Fungi incertae sedis</taxon>
        <taxon>Mucoromycota</taxon>
        <taxon>Glomeromycotina</taxon>
        <taxon>Glomeromycetes</taxon>
        <taxon>Diversisporales</taxon>
        <taxon>Gigasporaceae</taxon>
        <taxon>Gigaspora</taxon>
    </lineage>
</organism>
<comment type="caution">
    <text evidence="2">The sequence shown here is derived from an EMBL/GenBank/DDBJ whole genome shotgun (WGS) entry which is preliminary data.</text>
</comment>
<protein>
    <submittedName>
        <fullName evidence="2">Uncharacterized protein</fullName>
    </submittedName>
</protein>
<accession>A0A397VXS1</accession>
<keyword evidence="3" id="KW-1185">Reference proteome</keyword>
<evidence type="ECO:0000313" key="3">
    <source>
        <dbReference type="Proteomes" id="UP000266673"/>
    </source>
</evidence>
<gene>
    <name evidence="2" type="ORF">C2G38_2062435</name>
</gene>